<evidence type="ECO:0000313" key="2">
    <source>
        <dbReference type="EMBL" id="OBZ90783.1"/>
    </source>
</evidence>
<dbReference type="EMBL" id="LUGH01000034">
    <property type="protein sequence ID" value="OBZ90783.1"/>
    <property type="molecule type" value="Genomic_DNA"/>
</dbReference>
<dbReference type="Proteomes" id="UP000093000">
    <property type="component" value="Unassembled WGS sequence"/>
</dbReference>
<dbReference type="AlphaFoldDB" id="A0A1C7NNR9"/>
<keyword evidence="3" id="KW-1185">Reference proteome</keyword>
<proteinExistence type="predicted"/>
<dbReference type="InterPro" id="IPR020054">
    <property type="entry name" value="Prot_inh_SSI_I16_CS"/>
</dbReference>
<dbReference type="PROSITE" id="PS00999">
    <property type="entry name" value="SSI"/>
    <property type="match status" value="1"/>
</dbReference>
<organism evidence="2 3">
    <name type="scientific">Choanephora cucurbitarum</name>
    <dbReference type="NCBI Taxonomy" id="101091"/>
    <lineage>
        <taxon>Eukaryota</taxon>
        <taxon>Fungi</taxon>
        <taxon>Fungi incertae sedis</taxon>
        <taxon>Mucoromycota</taxon>
        <taxon>Mucoromycotina</taxon>
        <taxon>Mucoromycetes</taxon>
        <taxon>Mucorales</taxon>
        <taxon>Mucorineae</taxon>
        <taxon>Choanephoraceae</taxon>
        <taxon>Choanephoroideae</taxon>
        <taxon>Choanephora</taxon>
    </lineage>
</organism>
<evidence type="ECO:0000313" key="3">
    <source>
        <dbReference type="Proteomes" id="UP000093000"/>
    </source>
</evidence>
<dbReference type="GO" id="GO:0004867">
    <property type="term" value="F:serine-type endopeptidase inhibitor activity"/>
    <property type="evidence" value="ECO:0007669"/>
    <property type="project" value="InterPro"/>
</dbReference>
<comment type="caution">
    <text evidence="2">The sequence shown here is derived from an EMBL/GenBank/DDBJ whole genome shotgun (WGS) entry which is preliminary data.</text>
</comment>
<dbReference type="OrthoDB" id="2226183at2759"/>
<dbReference type="InterPro" id="IPR036819">
    <property type="entry name" value="Subtilisin_inhibitor-like_sf"/>
</dbReference>
<feature type="domain" description="Subtilisin inhibitor" evidence="1">
    <location>
        <begin position="27"/>
        <end position="96"/>
    </location>
</feature>
<name>A0A1C7NNR9_9FUNG</name>
<sequence length="109" mass="12035">MAAAVKHSSSPRVSLKINLSGHLLTPQSYKLTCEPLGGNHPEPRKACDALNTIGGDLDSYHKIPFPCRDTTLPAVQVDVMGTYYDRPIQFTKIHANYKCSRAVMNGFYP</sequence>
<protein>
    <recommendedName>
        <fullName evidence="1">Subtilisin inhibitor domain-containing protein</fullName>
    </recommendedName>
</protein>
<gene>
    <name evidence="2" type="ORF">A0J61_01164</name>
</gene>
<dbReference type="SUPFAM" id="SSF55399">
    <property type="entry name" value="Subtilisin inhibitor"/>
    <property type="match status" value="1"/>
</dbReference>
<accession>A0A1C7NNR9</accession>
<evidence type="ECO:0000259" key="1">
    <source>
        <dbReference type="Pfam" id="PF00720"/>
    </source>
</evidence>
<dbReference type="InParanoid" id="A0A1C7NNR9"/>
<dbReference type="Pfam" id="PF00720">
    <property type="entry name" value="SSI"/>
    <property type="match status" value="1"/>
</dbReference>
<dbReference type="InterPro" id="IPR023549">
    <property type="entry name" value="Subtilisin_inhibitor"/>
</dbReference>
<dbReference type="Gene3D" id="3.30.350.10">
    <property type="entry name" value="Subtilisin inhibitor-like"/>
    <property type="match status" value="1"/>
</dbReference>
<reference evidence="2 3" key="1">
    <citation type="submission" date="2016-03" db="EMBL/GenBank/DDBJ databases">
        <title>Choanephora cucurbitarum.</title>
        <authorList>
            <person name="Min B."/>
            <person name="Park H."/>
            <person name="Park J.-H."/>
            <person name="Shin H.-D."/>
            <person name="Choi I.-G."/>
        </authorList>
    </citation>
    <scope>NUCLEOTIDE SEQUENCE [LARGE SCALE GENOMIC DNA]</scope>
    <source>
        <strain evidence="2 3">KUS-F28377</strain>
    </source>
</reference>